<keyword evidence="2" id="KW-1185">Reference proteome</keyword>
<name>A0A5C7BBN9_9FLAO</name>
<accession>A0A5C7BBN9</accession>
<dbReference type="RefSeq" id="WP_147231351.1">
    <property type="nucleotide sequence ID" value="NZ_VOSB01000007.1"/>
</dbReference>
<comment type="caution">
    <text evidence="1">The sequence shown here is derived from an EMBL/GenBank/DDBJ whole genome shotgun (WGS) entry which is preliminary data.</text>
</comment>
<sequence>MKNGKARSISICVSDIPKDRILKHENGKMYMNLSTWDSDDPDKFGNDFSVSMSPTKAEIEKRKSGEKVNRVFIGNGKIWEQKEMQATTEEDHDDLPF</sequence>
<evidence type="ECO:0000313" key="2">
    <source>
        <dbReference type="Proteomes" id="UP000321938"/>
    </source>
</evidence>
<organism evidence="1 2">
    <name type="scientific">Psychroserpens burtonensis</name>
    <dbReference type="NCBI Taxonomy" id="49278"/>
    <lineage>
        <taxon>Bacteria</taxon>
        <taxon>Pseudomonadati</taxon>
        <taxon>Bacteroidota</taxon>
        <taxon>Flavobacteriia</taxon>
        <taxon>Flavobacteriales</taxon>
        <taxon>Flavobacteriaceae</taxon>
        <taxon>Psychroserpens</taxon>
    </lineage>
</organism>
<dbReference type="AlphaFoldDB" id="A0A5C7BBN9"/>
<dbReference type="EMBL" id="VOSB01000007">
    <property type="protein sequence ID" value="TXE18593.1"/>
    <property type="molecule type" value="Genomic_DNA"/>
</dbReference>
<dbReference type="OrthoDB" id="1366967at2"/>
<evidence type="ECO:0000313" key="1">
    <source>
        <dbReference type="EMBL" id="TXE18593.1"/>
    </source>
</evidence>
<reference evidence="1 2" key="1">
    <citation type="submission" date="2019-08" db="EMBL/GenBank/DDBJ databases">
        <title>Genome of Psychroserpens burtonensis ACAM 167.</title>
        <authorList>
            <person name="Bowman J.P."/>
        </authorList>
    </citation>
    <scope>NUCLEOTIDE SEQUENCE [LARGE SCALE GENOMIC DNA]</scope>
    <source>
        <strain evidence="1 2">ACAM 167</strain>
    </source>
</reference>
<gene>
    <name evidence="1" type="ORF">ES692_06000</name>
</gene>
<dbReference type="Proteomes" id="UP000321938">
    <property type="component" value="Unassembled WGS sequence"/>
</dbReference>
<proteinExistence type="predicted"/>
<protein>
    <submittedName>
        <fullName evidence="1">Uncharacterized protein</fullName>
    </submittedName>
</protein>